<reference evidence="2" key="1">
    <citation type="journal article" date="2020" name="ISME J.">
        <title>Gammaproteobacteria mediating utilization of methyl-, sulfur- and petroleum organic compounds in deep ocean hydrothermal plumes.</title>
        <authorList>
            <person name="Zhou Z."/>
            <person name="Liu Y."/>
            <person name="Pan J."/>
            <person name="Cron B.R."/>
            <person name="Toner B.M."/>
            <person name="Anantharaman K."/>
            <person name="Breier J.A."/>
            <person name="Dick G.J."/>
            <person name="Li M."/>
        </authorList>
    </citation>
    <scope>NUCLEOTIDE SEQUENCE</scope>
    <source>
        <strain evidence="2">SZUA-1435</strain>
    </source>
</reference>
<sequence>MITSPVFFGILLLAGVTIIQFYRGRRKNLEILERSIRILEEVIKPKSKEYTVIGIYVGYHAKYLVDRGGVREVDATVVLLPRQSLLYIPIAIVTSRFDRLYLVFQLRKTPCAEAHLVRKGYYRLGVKRVVKNFENMVCESVEIGNARYHLVYTSRPMAEKLLRFANELSRPSILNHVAVVPKLNRLYIAAKLDLEVLHELIAKSYALAREVA</sequence>
<dbReference type="EMBL" id="DQTV01000015">
    <property type="protein sequence ID" value="HIP56571.1"/>
    <property type="molecule type" value="Genomic_DNA"/>
</dbReference>
<comment type="caution">
    <text evidence="2">The sequence shown here is derived from an EMBL/GenBank/DDBJ whole genome shotgun (WGS) entry which is preliminary data.</text>
</comment>
<evidence type="ECO:0000313" key="2">
    <source>
        <dbReference type="EMBL" id="HIP56571.1"/>
    </source>
</evidence>
<dbReference type="Proteomes" id="UP000605805">
    <property type="component" value="Unassembled WGS sequence"/>
</dbReference>
<name>A0A832YYF6_9CREN</name>
<keyword evidence="1" id="KW-1133">Transmembrane helix</keyword>
<dbReference type="AlphaFoldDB" id="A0A832YYF6"/>
<evidence type="ECO:0000313" key="3">
    <source>
        <dbReference type="Proteomes" id="UP000605805"/>
    </source>
</evidence>
<feature type="transmembrane region" description="Helical" evidence="1">
    <location>
        <begin position="6"/>
        <end position="24"/>
    </location>
</feature>
<protein>
    <submittedName>
        <fullName evidence="2">Uncharacterized protein</fullName>
    </submittedName>
</protein>
<accession>A0A832YYF6</accession>
<evidence type="ECO:0000256" key="1">
    <source>
        <dbReference type="SAM" id="Phobius"/>
    </source>
</evidence>
<proteinExistence type="predicted"/>
<keyword evidence="1" id="KW-0812">Transmembrane</keyword>
<organism evidence="2 3">
    <name type="scientific">Ignisphaera aggregans</name>
    <dbReference type="NCBI Taxonomy" id="334771"/>
    <lineage>
        <taxon>Archaea</taxon>
        <taxon>Thermoproteota</taxon>
        <taxon>Thermoprotei</taxon>
        <taxon>Desulfurococcales</taxon>
        <taxon>Desulfurococcaceae</taxon>
        <taxon>Ignisphaera</taxon>
    </lineage>
</organism>
<keyword evidence="1" id="KW-0472">Membrane</keyword>
<gene>
    <name evidence="2" type="ORF">EYH02_00650</name>
</gene>